<keyword evidence="5 7" id="KW-1133">Transmembrane helix</keyword>
<evidence type="ECO:0000256" key="6">
    <source>
        <dbReference type="ARBA" id="ARBA00023136"/>
    </source>
</evidence>
<dbReference type="InterPro" id="IPR035906">
    <property type="entry name" value="MetI-like_sf"/>
</dbReference>
<protein>
    <submittedName>
        <fullName evidence="9">Raffinose/stachyose/melibiose transport system permease protein</fullName>
    </submittedName>
</protein>
<dbReference type="CDD" id="cd06261">
    <property type="entry name" value="TM_PBP2"/>
    <property type="match status" value="1"/>
</dbReference>
<dbReference type="OrthoDB" id="42677at2"/>
<evidence type="ECO:0000256" key="1">
    <source>
        <dbReference type="ARBA" id="ARBA00004651"/>
    </source>
</evidence>
<dbReference type="Proteomes" id="UP000186015">
    <property type="component" value="Unassembled WGS sequence"/>
</dbReference>
<proteinExistence type="inferred from homology"/>
<feature type="transmembrane region" description="Helical" evidence="7">
    <location>
        <begin position="121"/>
        <end position="144"/>
    </location>
</feature>
<accession>A0A1H7NBY5</accession>
<keyword evidence="3" id="KW-1003">Cell membrane</keyword>
<reference evidence="9 10" key="1">
    <citation type="submission" date="2016-10" db="EMBL/GenBank/DDBJ databases">
        <authorList>
            <person name="de Groot N.N."/>
        </authorList>
    </citation>
    <scope>NUCLEOTIDE SEQUENCE [LARGE SCALE GENOMIC DNA]</scope>
    <source>
        <strain evidence="9 10">KH2T6</strain>
    </source>
</reference>
<dbReference type="AlphaFoldDB" id="A0A1H7NBY5"/>
<keyword evidence="4 7" id="KW-0812">Transmembrane</keyword>
<feature type="transmembrane region" description="Helical" evidence="7">
    <location>
        <begin position="24"/>
        <end position="45"/>
    </location>
</feature>
<feature type="transmembrane region" description="Helical" evidence="7">
    <location>
        <begin position="266"/>
        <end position="287"/>
    </location>
</feature>
<feature type="transmembrane region" description="Helical" evidence="7">
    <location>
        <begin position="164"/>
        <end position="187"/>
    </location>
</feature>
<evidence type="ECO:0000256" key="3">
    <source>
        <dbReference type="ARBA" id="ARBA00022475"/>
    </source>
</evidence>
<keyword evidence="6 7" id="KW-0472">Membrane</keyword>
<evidence type="ECO:0000256" key="2">
    <source>
        <dbReference type="ARBA" id="ARBA00022448"/>
    </source>
</evidence>
<evidence type="ECO:0000256" key="5">
    <source>
        <dbReference type="ARBA" id="ARBA00022989"/>
    </source>
</evidence>
<dbReference type="RefSeq" id="WP_074834819.1">
    <property type="nucleotide sequence ID" value="NZ_FOAT01000014.1"/>
</dbReference>
<dbReference type="Pfam" id="PF00528">
    <property type="entry name" value="BPD_transp_1"/>
    <property type="match status" value="1"/>
</dbReference>
<dbReference type="PANTHER" id="PTHR32243:SF24">
    <property type="entry name" value="DIACETYLCHITOBIOSE UPTAKE SYSTEM PERMEASE PROTEIN NGCG"/>
    <property type="match status" value="1"/>
</dbReference>
<dbReference type="InterPro" id="IPR050901">
    <property type="entry name" value="BP-dep_ABC_trans_perm"/>
</dbReference>
<dbReference type="GO" id="GO:0055085">
    <property type="term" value="P:transmembrane transport"/>
    <property type="evidence" value="ECO:0007669"/>
    <property type="project" value="InterPro"/>
</dbReference>
<feature type="transmembrane region" description="Helical" evidence="7">
    <location>
        <begin position="208"/>
        <end position="230"/>
    </location>
</feature>
<feature type="domain" description="ABC transmembrane type-1" evidence="8">
    <location>
        <begin position="84"/>
        <end position="287"/>
    </location>
</feature>
<dbReference type="Gene3D" id="1.10.3720.10">
    <property type="entry name" value="MetI-like"/>
    <property type="match status" value="1"/>
</dbReference>
<dbReference type="PANTHER" id="PTHR32243">
    <property type="entry name" value="MALTOSE TRANSPORT SYSTEM PERMEASE-RELATED"/>
    <property type="match status" value="1"/>
</dbReference>
<evidence type="ECO:0000313" key="9">
    <source>
        <dbReference type="EMBL" id="SEL20468.1"/>
    </source>
</evidence>
<organism evidence="9 10">
    <name type="scientific">Ruminococcus albus</name>
    <dbReference type="NCBI Taxonomy" id="1264"/>
    <lineage>
        <taxon>Bacteria</taxon>
        <taxon>Bacillati</taxon>
        <taxon>Bacillota</taxon>
        <taxon>Clostridia</taxon>
        <taxon>Eubacteriales</taxon>
        <taxon>Oscillospiraceae</taxon>
        <taxon>Ruminococcus</taxon>
    </lineage>
</organism>
<name>A0A1H7NBY5_RUMAL</name>
<evidence type="ECO:0000256" key="7">
    <source>
        <dbReference type="RuleBase" id="RU363032"/>
    </source>
</evidence>
<gene>
    <name evidence="9" type="ORF">SAMN05216469_11470</name>
</gene>
<evidence type="ECO:0000259" key="8">
    <source>
        <dbReference type="PROSITE" id="PS50928"/>
    </source>
</evidence>
<dbReference type="InterPro" id="IPR000515">
    <property type="entry name" value="MetI-like"/>
</dbReference>
<comment type="similarity">
    <text evidence="7">Belongs to the binding-protein-dependent transport system permease family.</text>
</comment>
<sequence>MSSSKNEVAALDPSSKKKVTPIQVLIYVFLSVIAITYLLPLLWVFNVSFKSKWEIFSAPFSLPKEITFGNYTFAWNKAHLGQATLNSFIVCVVALILGMLIGSMAAFGISRLKWKGSKLAMTYFLTGMMIPIHCVLIPLFTRFAKITQFMNDQGFENFHLTNSLTSLVLPYLTFSLPITIFIMEGFFSSMPNELIECACMEGANIFQIFFKICLPLGRTGLFVTGLMTFIGNWNELLLAMVFISDETKKTLPVSLSKFVGPYNTNYTQMFAAIMIAVIPTIIVYCAFSNKIVDGLTAGAVKG</sequence>
<feature type="transmembrane region" description="Helical" evidence="7">
    <location>
        <begin position="85"/>
        <end position="109"/>
    </location>
</feature>
<dbReference type="GO" id="GO:0005886">
    <property type="term" value="C:plasma membrane"/>
    <property type="evidence" value="ECO:0007669"/>
    <property type="project" value="UniProtKB-SubCell"/>
</dbReference>
<dbReference type="EMBL" id="FOAT01000014">
    <property type="protein sequence ID" value="SEL20468.1"/>
    <property type="molecule type" value="Genomic_DNA"/>
</dbReference>
<dbReference type="SUPFAM" id="SSF161098">
    <property type="entry name" value="MetI-like"/>
    <property type="match status" value="1"/>
</dbReference>
<dbReference type="PROSITE" id="PS50928">
    <property type="entry name" value="ABC_TM1"/>
    <property type="match status" value="1"/>
</dbReference>
<evidence type="ECO:0000256" key="4">
    <source>
        <dbReference type="ARBA" id="ARBA00022692"/>
    </source>
</evidence>
<comment type="subcellular location">
    <subcellularLocation>
        <location evidence="1 7">Cell membrane</location>
        <topology evidence="1 7">Multi-pass membrane protein</topology>
    </subcellularLocation>
</comment>
<keyword evidence="2 7" id="KW-0813">Transport</keyword>
<evidence type="ECO:0000313" key="10">
    <source>
        <dbReference type="Proteomes" id="UP000186015"/>
    </source>
</evidence>